<accession>A0AAD9WB58</accession>
<comment type="similarity">
    <text evidence="1">Belongs to the short-chain dehydrogenases/reductases (SDR) family.</text>
</comment>
<dbReference type="PANTHER" id="PTHR43544:SF32">
    <property type="entry name" value="CHAIN DEHYDROGENASE, PUTATIVE (AFU_ORTHOLOGUE AFUA_5G01530)-RELATED"/>
    <property type="match status" value="1"/>
</dbReference>
<keyword evidence="3" id="KW-1185">Reference proteome</keyword>
<dbReference type="InterPro" id="IPR002347">
    <property type="entry name" value="SDR_fam"/>
</dbReference>
<dbReference type="InterPro" id="IPR051468">
    <property type="entry name" value="Fungal_SecMetab_SDRs"/>
</dbReference>
<dbReference type="Proteomes" id="UP001265746">
    <property type="component" value="Unassembled WGS sequence"/>
</dbReference>
<evidence type="ECO:0000256" key="1">
    <source>
        <dbReference type="ARBA" id="ARBA00006484"/>
    </source>
</evidence>
<dbReference type="PRINTS" id="PR00081">
    <property type="entry name" value="GDHRDH"/>
</dbReference>
<sequence length="251" mass="27045">MSANSGIGYETVVALAKASPNYHILLGARSLEKGQKALNEAIAADSSLQGRIEIVQIDVIDKRSIEAAKEQVQAKFGKLDVLVNNAGIIVHRPDVDTLTSLREHLGTNTVGTAITTETFEPLLKKSSSPRLIHVSSDQGSISMRLDKNGKWYKIQADGYRVSKAALNMLAACHKANYEEWGCKVCVFNPGLCVTNLTGEAGRQVRIDHGARDAKDAAYALVDTITGKRDADIDKFGAQSGILDLDGGILPW</sequence>
<organism evidence="2 3">
    <name type="scientific">Phomopsis amygdali</name>
    <name type="common">Fusicoccum amygdali</name>
    <dbReference type="NCBI Taxonomy" id="1214568"/>
    <lineage>
        <taxon>Eukaryota</taxon>
        <taxon>Fungi</taxon>
        <taxon>Dikarya</taxon>
        <taxon>Ascomycota</taxon>
        <taxon>Pezizomycotina</taxon>
        <taxon>Sordariomycetes</taxon>
        <taxon>Sordariomycetidae</taxon>
        <taxon>Diaporthales</taxon>
        <taxon>Diaporthaceae</taxon>
        <taxon>Diaporthe</taxon>
    </lineage>
</organism>
<dbReference type="InterPro" id="IPR036291">
    <property type="entry name" value="NAD(P)-bd_dom_sf"/>
</dbReference>
<dbReference type="Pfam" id="PF00106">
    <property type="entry name" value="adh_short"/>
    <property type="match status" value="1"/>
</dbReference>
<dbReference type="GO" id="GO:0019748">
    <property type="term" value="P:secondary metabolic process"/>
    <property type="evidence" value="ECO:0007669"/>
    <property type="project" value="TreeGrafter"/>
</dbReference>
<comment type="caution">
    <text evidence="2">The sequence shown here is derived from an EMBL/GenBank/DDBJ whole genome shotgun (WGS) entry which is preliminary data.</text>
</comment>
<dbReference type="PANTHER" id="PTHR43544">
    <property type="entry name" value="SHORT-CHAIN DEHYDROGENASE/REDUCTASE"/>
    <property type="match status" value="1"/>
</dbReference>
<gene>
    <name evidence="2" type="ORF">N8I77_001870</name>
</gene>
<dbReference type="Gene3D" id="3.40.50.720">
    <property type="entry name" value="NAD(P)-binding Rossmann-like Domain"/>
    <property type="match status" value="1"/>
</dbReference>
<evidence type="ECO:0000313" key="3">
    <source>
        <dbReference type="Proteomes" id="UP001265746"/>
    </source>
</evidence>
<proteinExistence type="inferred from homology"/>
<protein>
    <submittedName>
        <fullName evidence="2">Uncharacterized protein</fullName>
    </submittedName>
</protein>
<name>A0AAD9WB58_PHOAM</name>
<dbReference type="EMBL" id="JAUJFL010000001">
    <property type="protein sequence ID" value="KAK2615094.1"/>
    <property type="molecule type" value="Genomic_DNA"/>
</dbReference>
<dbReference type="GO" id="GO:0016491">
    <property type="term" value="F:oxidoreductase activity"/>
    <property type="evidence" value="ECO:0007669"/>
    <property type="project" value="TreeGrafter"/>
</dbReference>
<dbReference type="SUPFAM" id="SSF51735">
    <property type="entry name" value="NAD(P)-binding Rossmann-fold domains"/>
    <property type="match status" value="1"/>
</dbReference>
<dbReference type="GO" id="GO:0005737">
    <property type="term" value="C:cytoplasm"/>
    <property type="evidence" value="ECO:0007669"/>
    <property type="project" value="TreeGrafter"/>
</dbReference>
<dbReference type="AlphaFoldDB" id="A0AAD9WB58"/>
<reference evidence="2" key="1">
    <citation type="submission" date="2023-06" db="EMBL/GenBank/DDBJ databases">
        <authorList>
            <person name="Noh H."/>
        </authorList>
    </citation>
    <scope>NUCLEOTIDE SEQUENCE</scope>
    <source>
        <strain evidence="2">DUCC20226</strain>
    </source>
</reference>
<evidence type="ECO:0000313" key="2">
    <source>
        <dbReference type="EMBL" id="KAK2615094.1"/>
    </source>
</evidence>